<dbReference type="EMBL" id="JAUSWN010000005">
    <property type="protein sequence ID" value="MDQ0479069.1"/>
    <property type="molecule type" value="Genomic_DNA"/>
</dbReference>
<keyword evidence="2" id="KW-1185">Reference proteome</keyword>
<organism evidence="1 2">
    <name type="scientific">Hathewaya limosa</name>
    <name type="common">Clostridium limosum</name>
    <dbReference type="NCBI Taxonomy" id="1536"/>
    <lineage>
        <taxon>Bacteria</taxon>
        <taxon>Bacillati</taxon>
        <taxon>Bacillota</taxon>
        <taxon>Clostridia</taxon>
        <taxon>Eubacteriales</taxon>
        <taxon>Clostridiaceae</taxon>
        <taxon>Hathewaya</taxon>
    </lineage>
</organism>
<dbReference type="Proteomes" id="UP001224418">
    <property type="component" value="Unassembled WGS sequence"/>
</dbReference>
<evidence type="ECO:0000313" key="2">
    <source>
        <dbReference type="Proteomes" id="UP001224418"/>
    </source>
</evidence>
<protein>
    <submittedName>
        <fullName evidence="1">Uncharacterized protein</fullName>
    </submittedName>
</protein>
<name>A0ABU0JPT6_HATLI</name>
<proteinExistence type="predicted"/>
<accession>A0ABU0JPT6</accession>
<dbReference type="RefSeq" id="WP_307355184.1">
    <property type="nucleotide sequence ID" value="NZ_BAAACJ010000009.1"/>
</dbReference>
<comment type="caution">
    <text evidence="1">The sequence shown here is derived from an EMBL/GenBank/DDBJ whole genome shotgun (WGS) entry which is preliminary data.</text>
</comment>
<reference evidence="1 2" key="1">
    <citation type="submission" date="2023-07" db="EMBL/GenBank/DDBJ databases">
        <title>Genomic Encyclopedia of Type Strains, Phase IV (KMG-IV): sequencing the most valuable type-strain genomes for metagenomic binning, comparative biology and taxonomic classification.</title>
        <authorList>
            <person name="Goeker M."/>
        </authorList>
    </citation>
    <scope>NUCLEOTIDE SEQUENCE [LARGE SCALE GENOMIC DNA]</scope>
    <source>
        <strain evidence="1 2">DSM 1400</strain>
    </source>
</reference>
<gene>
    <name evidence="1" type="ORF">QOZ93_000798</name>
</gene>
<sequence length="86" mass="10102">MNKNKGINRDNYKYLSALIAQLLELDMDTEEKITVYIENYGVDNFLKDYDKMELPYEAYEKLENLELVLETLNYKEINLDSIGGVL</sequence>
<evidence type="ECO:0000313" key="1">
    <source>
        <dbReference type="EMBL" id="MDQ0479069.1"/>
    </source>
</evidence>